<sequence length="35" mass="4097">MRSICLLYIMYVEYVLENCNAHFVLAVFLNINTVS</sequence>
<dbReference type="HOGENOM" id="CLU_3364709_0_0_5"/>
<dbReference type="KEGG" id="ech:ECH_1095"/>
<dbReference type="STRING" id="205920.ECH_1095"/>
<organism evidence="1 2">
    <name type="scientific">Ehrlichia chaffeensis (strain ATCC CRL-10679 / Arkansas)</name>
    <dbReference type="NCBI Taxonomy" id="205920"/>
    <lineage>
        <taxon>Bacteria</taxon>
        <taxon>Pseudomonadati</taxon>
        <taxon>Pseudomonadota</taxon>
        <taxon>Alphaproteobacteria</taxon>
        <taxon>Rickettsiales</taxon>
        <taxon>Anaplasmataceae</taxon>
        <taxon>Ehrlichia</taxon>
    </lineage>
</organism>
<gene>
    <name evidence="1" type="ordered locus">ECH_1095</name>
</gene>
<protein>
    <submittedName>
        <fullName evidence="1">Uncharacterized protein</fullName>
    </submittedName>
</protein>
<name>Q2GFA3_EHRCR</name>
<keyword evidence="2" id="KW-1185">Reference proteome</keyword>
<proteinExistence type="predicted"/>
<evidence type="ECO:0000313" key="1">
    <source>
        <dbReference type="EMBL" id="ABD44579.1"/>
    </source>
</evidence>
<dbReference type="AlphaFoldDB" id="Q2GFA3"/>
<dbReference type="EMBL" id="CP000236">
    <property type="protein sequence ID" value="ABD44579.1"/>
    <property type="molecule type" value="Genomic_DNA"/>
</dbReference>
<reference evidence="1 2" key="1">
    <citation type="journal article" date="2006" name="PLoS Genet.">
        <title>Comparative genomics of emerging human ehrlichiosis agents.</title>
        <authorList>
            <person name="Dunning Hotopp J.C."/>
            <person name="Lin M."/>
            <person name="Madupu R."/>
            <person name="Crabtree J."/>
            <person name="Angiuoli S.V."/>
            <person name="Eisen J.A."/>
            <person name="Seshadri R."/>
            <person name="Ren Q."/>
            <person name="Wu M."/>
            <person name="Utterback T.R."/>
            <person name="Smith S."/>
            <person name="Lewis M."/>
            <person name="Khouri H."/>
            <person name="Zhang C."/>
            <person name="Niu H."/>
            <person name="Lin Q."/>
            <person name="Ohashi N."/>
            <person name="Zhi N."/>
            <person name="Nelson W."/>
            <person name="Brinkac L.M."/>
            <person name="Dodson R.J."/>
            <person name="Rosovitz M.J."/>
            <person name="Sundaram J."/>
            <person name="Daugherty S.C."/>
            <person name="Davidsen T."/>
            <person name="Durkin A.S."/>
            <person name="Gwinn M."/>
            <person name="Haft D.H."/>
            <person name="Selengut J.D."/>
            <person name="Sullivan S.A."/>
            <person name="Zafar N."/>
            <person name="Zhou L."/>
            <person name="Benahmed F."/>
            <person name="Forberger H."/>
            <person name="Halpin R."/>
            <person name="Mulligan S."/>
            <person name="Robinson J."/>
            <person name="White O."/>
            <person name="Rikihisa Y."/>
            <person name="Tettelin H."/>
        </authorList>
    </citation>
    <scope>NUCLEOTIDE SEQUENCE [LARGE SCALE GENOMIC DNA]</scope>
    <source>
        <strain evidence="2">ATCC CRL-10679 / Arkansas</strain>
    </source>
</reference>
<evidence type="ECO:0000313" key="2">
    <source>
        <dbReference type="Proteomes" id="UP000008320"/>
    </source>
</evidence>
<accession>Q2GFA3</accession>
<dbReference type="Proteomes" id="UP000008320">
    <property type="component" value="Chromosome"/>
</dbReference>